<gene>
    <name evidence="2" type="ORF">O3I_026895</name>
</gene>
<dbReference type="KEGG" id="nbr:O3I_026895"/>
<organism evidence="2 3">
    <name type="scientific">Nocardia brasiliensis (strain ATCC 700358 / HUJEG-1)</name>
    <dbReference type="NCBI Taxonomy" id="1133849"/>
    <lineage>
        <taxon>Bacteria</taxon>
        <taxon>Bacillati</taxon>
        <taxon>Actinomycetota</taxon>
        <taxon>Actinomycetes</taxon>
        <taxon>Mycobacteriales</taxon>
        <taxon>Nocardiaceae</taxon>
        <taxon>Nocardia</taxon>
    </lineage>
</organism>
<reference evidence="2 3" key="1">
    <citation type="journal article" date="2012" name="J. Bacteriol.">
        <title>Complete genome sequence of Nocardia brasiliensis HUJEG-1.</title>
        <authorList>
            <person name="Vera-Cabrera L."/>
            <person name="Ortiz-Lopez R."/>
            <person name="Elizondo-Gonzalez R."/>
            <person name="Perez-Maya A.A."/>
            <person name="Ocampo-Candiani J."/>
        </authorList>
    </citation>
    <scope>NUCLEOTIDE SEQUENCE [LARGE SCALE GENOMIC DNA]</scope>
    <source>
        <strain evidence="3">ATCC 700358</strain>
    </source>
</reference>
<feature type="signal peptide" evidence="1">
    <location>
        <begin position="1"/>
        <end position="27"/>
    </location>
</feature>
<feature type="chain" id="PRO_5003833211" evidence="1">
    <location>
        <begin position="28"/>
        <end position="74"/>
    </location>
</feature>
<keyword evidence="1" id="KW-0732">Signal</keyword>
<name>K0EUA3_NOCB7</name>
<accession>K0EUA3</accession>
<dbReference type="RefSeq" id="WP_014986183.1">
    <property type="nucleotide sequence ID" value="NC_018681.1"/>
</dbReference>
<keyword evidence="3" id="KW-1185">Reference proteome</keyword>
<sequence>MKNISVALGFVVLAATGIALGSGTAQAAPQSQVYPGLTSSECRKLTDDARRAGATSAICFPDKGDKQKAVITYR</sequence>
<dbReference type="EMBL" id="CP003876">
    <property type="protein sequence ID" value="AFU03328.1"/>
    <property type="molecule type" value="Genomic_DNA"/>
</dbReference>
<evidence type="ECO:0000256" key="1">
    <source>
        <dbReference type="SAM" id="SignalP"/>
    </source>
</evidence>
<dbReference type="Proteomes" id="UP000006304">
    <property type="component" value="Chromosome"/>
</dbReference>
<evidence type="ECO:0000313" key="3">
    <source>
        <dbReference type="Proteomes" id="UP000006304"/>
    </source>
</evidence>
<dbReference type="HOGENOM" id="CLU_2684177_0_0_11"/>
<evidence type="ECO:0000313" key="2">
    <source>
        <dbReference type="EMBL" id="AFU03328.1"/>
    </source>
</evidence>
<proteinExistence type="predicted"/>
<dbReference type="AlphaFoldDB" id="K0EUA3"/>
<protein>
    <submittedName>
        <fullName evidence="2">Uncharacterized protein</fullName>
    </submittedName>
</protein>